<dbReference type="STRING" id="365044.Pnap_0959"/>
<dbReference type="AlphaFoldDB" id="A1VKU8"/>
<evidence type="ECO:0000259" key="3">
    <source>
        <dbReference type="Pfam" id="PF04355"/>
    </source>
</evidence>
<proteinExistence type="predicted"/>
<protein>
    <submittedName>
        <fullName evidence="4">Putative lipoprotein</fullName>
    </submittedName>
</protein>
<evidence type="ECO:0000313" key="4">
    <source>
        <dbReference type="EMBL" id="ABM36276.1"/>
    </source>
</evidence>
<dbReference type="EMBL" id="CP000529">
    <property type="protein sequence ID" value="ABM36276.1"/>
    <property type="molecule type" value="Genomic_DNA"/>
</dbReference>
<dbReference type="RefSeq" id="WP_011800370.1">
    <property type="nucleotide sequence ID" value="NC_008781.1"/>
</dbReference>
<dbReference type="InterPro" id="IPR007450">
    <property type="entry name" value="BamE_dom"/>
</dbReference>
<accession>A1VKU8</accession>
<dbReference type="InterPro" id="IPR037873">
    <property type="entry name" value="BamE-like"/>
</dbReference>
<dbReference type="Gene3D" id="3.30.1450.10">
    <property type="match status" value="1"/>
</dbReference>
<dbReference type="eggNOG" id="COG2913">
    <property type="taxonomic scope" value="Bacteria"/>
</dbReference>
<name>A1VKU8_POLNA</name>
<keyword evidence="2" id="KW-0472">Membrane</keyword>
<keyword evidence="5" id="KW-1185">Reference proteome</keyword>
<organism evidence="4 5">
    <name type="scientific">Polaromonas naphthalenivorans (strain CJ2)</name>
    <dbReference type="NCBI Taxonomy" id="365044"/>
    <lineage>
        <taxon>Bacteria</taxon>
        <taxon>Pseudomonadati</taxon>
        <taxon>Pseudomonadota</taxon>
        <taxon>Betaproteobacteria</taxon>
        <taxon>Burkholderiales</taxon>
        <taxon>Comamonadaceae</taxon>
        <taxon>Polaromonas</taxon>
    </lineage>
</organism>
<feature type="domain" description="Outer membrane protein assembly factor BamE" evidence="3">
    <location>
        <begin position="92"/>
        <end position="152"/>
    </location>
</feature>
<dbReference type="Proteomes" id="UP000000644">
    <property type="component" value="Chromosome"/>
</dbReference>
<keyword evidence="4" id="KW-0449">Lipoprotein</keyword>
<evidence type="ECO:0000256" key="2">
    <source>
        <dbReference type="ARBA" id="ARBA00023136"/>
    </source>
</evidence>
<dbReference type="GO" id="GO:0019867">
    <property type="term" value="C:outer membrane"/>
    <property type="evidence" value="ECO:0007669"/>
    <property type="project" value="InterPro"/>
</dbReference>
<dbReference type="KEGG" id="pna:Pnap_0959"/>
<evidence type="ECO:0000256" key="1">
    <source>
        <dbReference type="ARBA" id="ARBA00022729"/>
    </source>
</evidence>
<dbReference type="Pfam" id="PF04355">
    <property type="entry name" value="BamE"/>
    <property type="match status" value="1"/>
</dbReference>
<sequence>MGLLSFILGLAGCDQQRINELEEGVATEADVRARFGEPEQIWEARDMASLPMPGAAAEPGARTLEYNRQPAGQVNYMITIAPDGKMSALRQVLTPQNFAKVLPGMSMEQVRKMLGKPMKVTTYALKRETHYDWRYLNPPSTPMIFTVVFDADLRVLGTGSVDEESVNPRR</sequence>
<keyword evidence="1" id="KW-0732">Signal</keyword>
<evidence type="ECO:0000313" key="5">
    <source>
        <dbReference type="Proteomes" id="UP000000644"/>
    </source>
</evidence>
<dbReference type="HOGENOM" id="CLU_090266_2_0_4"/>
<reference evidence="5" key="1">
    <citation type="journal article" date="2009" name="Environ. Microbiol.">
        <title>The genome of Polaromonas naphthalenivorans strain CJ2, isolated from coal tar-contaminated sediment, reveals physiological and metabolic versatility and evolution through extensive horizontal gene transfer.</title>
        <authorList>
            <person name="Yagi J.M."/>
            <person name="Sims D."/>
            <person name="Brettin T."/>
            <person name="Bruce D."/>
            <person name="Madsen E.L."/>
        </authorList>
    </citation>
    <scope>NUCLEOTIDE SEQUENCE [LARGE SCALE GENOMIC DNA]</scope>
    <source>
        <strain evidence="5">CJ2</strain>
    </source>
</reference>
<gene>
    <name evidence="4" type="ordered locus">Pnap_0959</name>
</gene>